<protein>
    <submittedName>
        <fullName evidence="2">Uncharacterized protein</fullName>
    </submittedName>
</protein>
<dbReference type="HOGENOM" id="CLU_818860_0_0_1"/>
<dbReference type="Proteomes" id="UP000027195">
    <property type="component" value="Unassembled WGS sequence"/>
</dbReference>
<proteinExistence type="predicted"/>
<evidence type="ECO:0000256" key="1">
    <source>
        <dbReference type="SAM" id="MobiDB-lite"/>
    </source>
</evidence>
<feature type="compositionally biased region" description="Polar residues" evidence="1">
    <location>
        <begin position="321"/>
        <end position="339"/>
    </location>
</feature>
<name>A0A067N9S4_BOTB1</name>
<feature type="compositionally biased region" description="Pro residues" evidence="1">
    <location>
        <begin position="202"/>
        <end position="233"/>
    </location>
</feature>
<dbReference type="EMBL" id="KL198017">
    <property type="protein sequence ID" value="KDQ20832.1"/>
    <property type="molecule type" value="Genomic_DNA"/>
</dbReference>
<feature type="region of interest" description="Disordered" evidence="1">
    <location>
        <begin position="293"/>
        <end position="339"/>
    </location>
</feature>
<feature type="compositionally biased region" description="Low complexity" evidence="1">
    <location>
        <begin position="159"/>
        <end position="172"/>
    </location>
</feature>
<evidence type="ECO:0000313" key="3">
    <source>
        <dbReference type="Proteomes" id="UP000027195"/>
    </source>
</evidence>
<feature type="compositionally biased region" description="Pro residues" evidence="1">
    <location>
        <begin position="293"/>
        <end position="305"/>
    </location>
</feature>
<feature type="compositionally biased region" description="Polar residues" evidence="1">
    <location>
        <begin position="1"/>
        <end position="10"/>
    </location>
</feature>
<dbReference type="InParanoid" id="A0A067N9S4"/>
<dbReference type="PRINTS" id="PR01217">
    <property type="entry name" value="PRICHEXTENSN"/>
</dbReference>
<keyword evidence="3" id="KW-1185">Reference proteome</keyword>
<reference evidence="3" key="1">
    <citation type="journal article" date="2014" name="Proc. Natl. Acad. Sci. U.S.A.">
        <title>Extensive sampling of basidiomycete genomes demonstrates inadequacy of the white-rot/brown-rot paradigm for wood decay fungi.</title>
        <authorList>
            <person name="Riley R."/>
            <person name="Salamov A.A."/>
            <person name="Brown D.W."/>
            <person name="Nagy L.G."/>
            <person name="Floudas D."/>
            <person name="Held B.W."/>
            <person name="Levasseur A."/>
            <person name="Lombard V."/>
            <person name="Morin E."/>
            <person name="Otillar R."/>
            <person name="Lindquist E.A."/>
            <person name="Sun H."/>
            <person name="LaButti K.M."/>
            <person name="Schmutz J."/>
            <person name="Jabbour D."/>
            <person name="Luo H."/>
            <person name="Baker S.E."/>
            <person name="Pisabarro A.G."/>
            <person name="Walton J.D."/>
            <person name="Blanchette R.A."/>
            <person name="Henrissat B."/>
            <person name="Martin F."/>
            <person name="Cullen D."/>
            <person name="Hibbett D.S."/>
            <person name="Grigoriev I.V."/>
        </authorList>
    </citation>
    <scope>NUCLEOTIDE SEQUENCE [LARGE SCALE GENOMIC DNA]</scope>
    <source>
        <strain evidence="3">FD-172 SS1</strain>
    </source>
</reference>
<feature type="compositionally biased region" description="Pro residues" evidence="1">
    <location>
        <begin position="173"/>
        <end position="192"/>
    </location>
</feature>
<feature type="region of interest" description="Disordered" evidence="1">
    <location>
        <begin position="1"/>
        <end position="235"/>
    </location>
</feature>
<dbReference type="AlphaFoldDB" id="A0A067N9S4"/>
<evidence type="ECO:0000313" key="2">
    <source>
        <dbReference type="EMBL" id="KDQ20832.1"/>
    </source>
</evidence>
<sequence>MPKVTTNKHAPSSGPYPQKESRPTLPSSGGAVPAADNDETEGEAYATHRGASRSSTPDDDMRLVELEVGLAVEEDGNGDQHLNEQSTQPIRSVNEESHPSLQSQPKESGKSKERAPAPSPSSTAQHRRKRSEEKSANSRASGYGDIESHVSKFRVRNWNPGSASSSSPTTNPTVPPPVPANPPPNSVPPAPVAGPSINPPIYTAPPPPLPPAHQVAPSPPNPPPLPPPAPTPQQPMTFQSAQYALSCYHIPMNHSCPFCLVYPVCPACPCPLAPWFPTHAALFSNSPGYPPPNPMQFLPPSPPIAPASAPSTSRNPIPPAESSTSNQAVPSSTRSGSRS</sequence>
<organism evidence="2 3">
    <name type="scientific">Botryobasidium botryosum (strain FD-172 SS1)</name>
    <dbReference type="NCBI Taxonomy" id="930990"/>
    <lineage>
        <taxon>Eukaryota</taxon>
        <taxon>Fungi</taxon>
        <taxon>Dikarya</taxon>
        <taxon>Basidiomycota</taxon>
        <taxon>Agaricomycotina</taxon>
        <taxon>Agaricomycetes</taxon>
        <taxon>Cantharellales</taxon>
        <taxon>Botryobasidiaceae</taxon>
        <taxon>Botryobasidium</taxon>
    </lineage>
</organism>
<gene>
    <name evidence="2" type="ORF">BOTBODRAFT_61917</name>
</gene>
<accession>A0A067N9S4</accession>